<feature type="compositionally biased region" description="Low complexity" evidence="3">
    <location>
        <begin position="697"/>
        <end position="717"/>
    </location>
</feature>
<dbReference type="PANTHER" id="PTHR23140:SF0">
    <property type="entry name" value="U2 SNRNP-ASSOCIATED SURP MOTIF-CONTAINING PROTEIN"/>
    <property type="match status" value="1"/>
</dbReference>
<evidence type="ECO:0000259" key="4">
    <source>
        <dbReference type="PROSITE" id="PS50102"/>
    </source>
</evidence>
<dbReference type="InterPro" id="IPR051485">
    <property type="entry name" value="SR-CTD_assoc_factor"/>
</dbReference>
<feature type="region of interest" description="Disordered" evidence="3">
    <location>
        <begin position="802"/>
        <end position="1032"/>
    </location>
</feature>
<evidence type="ECO:0000259" key="5">
    <source>
        <dbReference type="PROSITE" id="PS50128"/>
    </source>
</evidence>
<feature type="compositionally biased region" description="Basic and acidic residues" evidence="3">
    <location>
        <begin position="849"/>
        <end position="877"/>
    </location>
</feature>
<feature type="domain" description="CID" evidence="6">
    <location>
        <begin position="395"/>
        <end position="589"/>
    </location>
</feature>
<dbReference type="InterPro" id="IPR035967">
    <property type="entry name" value="SWAP/Surp_sf"/>
</dbReference>
<reference evidence="9" key="1">
    <citation type="submission" date="2016-06" db="UniProtKB">
        <authorList>
            <consortium name="WormBaseParasite"/>
        </authorList>
    </citation>
    <scope>IDENTIFICATION</scope>
</reference>
<dbReference type="PROSITE" id="PS50102">
    <property type="entry name" value="RRM"/>
    <property type="match status" value="1"/>
</dbReference>
<dbReference type="SMART" id="SM01115">
    <property type="entry name" value="cwf21"/>
    <property type="match status" value="1"/>
</dbReference>
<feature type="compositionally biased region" description="Low complexity" evidence="3">
    <location>
        <begin position="828"/>
        <end position="841"/>
    </location>
</feature>
<dbReference type="AlphaFoldDB" id="A0A183AGM7"/>
<dbReference type="InterPro" id="IPR008942">
    <property type="entry name" value="ENTH_VHS"/>
</dbReference>
<reference evidence="7 8" key="2">
    <citation type="submission" date="2018-11" db="EMBL/GenBank/DDBJ databases">
        <authorList>
            <consortium name="Pathogen Informatics"/>
        </authorList>
    </citation>
    <scope>NUCLEOTIDE SEQUENCE [LARGE SCALE GENOMIC DNA]</scope>
    <source>
        <strain evidence="7 8">Egypt</strain>
    </source>
</reference>
<dbReference type="Gene3D" id="3.30.70.330">
    <property type="match status" value="1"/>
</dbReference>
<dbReference type="Pfam" id="PF01805">
    <property type="entry name" value="Surp"/>
    <property type="match status" value="1"/>
</dbReference>
<evidence type="ECO:0000256" key="1">
    <source>
        <dbReference type="ARBA" id="ARBA00022884"/>
    </source>
</evidence>
<feature type="region of interest" description="Disordered" evidence="3">
    <location>
        <begin position="584"/>
        <end position="626"/>
    </location>
</feature>
<dbReference type="WBParaSite" id="ECPE_0000612501-mRNA-1">
    <property type="protein sequence ID" value="ECPE_0000612501-mRNA-1"/>
    <property type="gene ID" value="ECPE_0000612501"/>
</dbReference>
<dbReference type="Pfam" id="PF08312">
    <property type="entry name" value="cwf21"/>
    <property type="match status" value="1"/>
</dbReference>
<dbReference type="InterPro" id="IPR013170">
    <property type="entry name" value="mRNA_splic_Cwf21_dom"/>
</dbReference>
<gene>
    <name evidence="7" type="ORF">ECPE_LOCUS6112</name>
</gene>
<dbReference type="GO" id="GO:0003723">
    <property type="term" value="F:RNA binding"/>
    <property type="evidence" value="ECO:0007669"/>
    <property type="project" value="UniProtKB-UniRule"/>
</dbReference>
<evidence type="ECO:0000259" key="6">
    <source>
        <dbReference type="PROSITE" id="PS51391"/>
    </source>
</evidence>
<organism evidence="9">
    <name type="scientific">Echinostoma caproni</name>
    <dbReference type="NCBI Taxonomy" id="27848"/>
    <lineage>
        <taxon>Eukaryota</taxon>
        <taxon>Metazoa</taxon>
        <taxon>Spiralia</taxon>
        <taxon>Lophotrochozoa</taxon>
        <taxon>Platyhelminthes</taxon>
        <taxon>Trematoda</taxon>
        <taxon>Digenea</taxon>
        <taxon>Plagiorchiida</taxon>
        <taxon>Echinostomata</taxon>
        <taxon>Echinostomatoidea</taxon>
        <taxon>Echinostomatidae</taxon>
        <taxon>Echinostoma</taxon>
    </lineage>
</organism>
<protein>
    <submittedName>
        <fullName evidence="9">RRM domain-containing protein</fullName>
    </submittedName>
</protein>
<dbReference type="InterPro" id="IPR000504">
    <property type="entry name" value="RRM_dom"/>
</dbReference>
<dbReference type="InterPro" id="IPR035979">
    <property type="entry name" value="RBD_domain_sf"/>
</dbReference>
<feature type="region of interest" description="Disordered" evidence="3">
    <location>
        <begin position="43"/>
        <end position="79"/>
    </location>
</feature>
<feature type="compositionally biased region" description="Acidic residues" evidence="3">
    <location>
        <begin position="685"/>
        <end position="696"/>
    </location>
</feature>
<dbReference type="InterPro" id="IPR006569">
    <property type="entry name" value="CID_dom"/>
</dbReference>
<dbReference type="PROSITE" id="PS50128">
    <property type="entry name" value="SURP"/>
    <property type="match status" value="1"/>
</dbReference>
<evidence type="ECO:0000256" key="2">
    <source>
        <dbReference type="PROSITE-ProRule" id="PRU00176"/>
    </source>
</evidence>
<dbReference type="PANTHER" id="PTHR23140">
    <property type="entry name" value="RNA PROCESSING PROTEIN LD23810P"/>
    <property type="match status" value="1"/>
</dbReference>
<dbReference type="CDD" id="cd12223">
    <property type="entry name" value="RRM_SR140"/>
    <property type="match status" value="1"/>
</dbReference>
<keyword evidence="1 2" id="KW-0694">RNA-binding</keyword>
<dbReference type="SMART" id="SM00648">
    <property type="entry name" value="SWAP"/>
    <property type="match status" value="1"/>
</dbReference>
<feature type="compositionally biased region" description="Basic and acidic residues" evidence="3">
    <location>
        <begin position="69"/>
        <end position="79"/>
    </location>
</feature>
<accession>A0A183AGM7</accession>
<dbReference type="Proteomes" id="UP000272942">
    <property type="component" value="Unassembled WGS sequence"/>
</dbReference>
<dbReference type="InterPro" id="IPR047488">
    <property type="entry name" value="SR140_cwf21"/>
</dbReference>
<feature type="compositionally biased region" description="Polar residues" evidence="3">
    <location>
        <begin position="599"/>
        <end position="626"/>
    </location>
</feature>
<dbReference type="InterPro" id="IPR000061">
    <property type="entry name" value="Surp"/>
</dbReference>
<evidence type="ECO:0000313" key="8">
    <source>
        <dbReference type="Proteomes" id="UP000272942"/>
    </source>
</evidence>
<sequence length="1032" mass="115925">MKGFNISTAKPGRTALKKLEDENKKKVNIGNIRWFILGTEVETSSSGRFYKPTSKYEEKQTKSEQSSGESKKQVTEKPMTEQQLCEAFGRYGPLASVKIMWPRTEEERSRGKNCGFVAFMNRKDGERALENIRGKEILGFEMKLGWGKSVPIPLYPVYIPPTLLELIKAPPPSGLPFNAQPREWLKSVRQVIKERAKLITDGTDPDATVPPGPDRKPFDINKMSEQELQEVLKDAVVKVVIPSDRSILALIHRLIEFVVLEGPQFEAAIMHREQNNPQYKYAFSSAFYMLNLRFLFDYQSSEHTYYRWKLWSILHGESVNKWRTEEFRMFEGGPLWRPPPMNLFSGGMPEDLVEEDDYPYAPGYIPPPDAKRRDADGTYDDTYSEAMAASRRCGLTEAQRGRFGQMLLDLEPCRANVGDVMVWCLEHADSASDIADCIVESLSPDGASSIASEKPGTDAESEAVVEAENTSNKSPVPITKSLARLFLISDILYNSSAKVPNASFFRKCFEARLPDAFKSLHIHYRNAEGKLKAEQLKVDDEAELAGIPLGPEIAMSDVSGNKLMTLDTDVEILDGQPLVQYDGDPLDVDGSPLSDDAIQETNLSTSRSKAVPSTDSKITSDSNDTSRLFVPSKWETVDPEVVESEAVTTTSRWELLVDPATQPSGKQTDEKPGRNAAHFGRWTEEPPDTADDDDLDGQPLTGLTGLVAYDDAVSSASSDDDNPPPPKGAVIPPILSLKPADSSRGNPSTPTNSLSEERRAQLREIELKVLKYQDELEASRKGDATITEQAISKQIQRYRERLLERLNEDDMGSPLSKQSAKSSKTKSNKNNQSSHSPNHTSSSKRRQEHSRDRSDSPLVRRDQRDRSPPRSFRDRDRTRRRPPISPSSPSDLGFDGMYASPARGERRDDMDESGRESTRRPRSNTWESEEDPSDYRFRNRRTTDELEEGEASDEEDCSSVHAGNQRTPSKRKSNENEGERSSNSPRTTRKRRRSRSPNPSPSSRHSRRSGTPSPDRKRTTHSDSSGSRHRRR</sequence>
<dbReference type="SMART" id="SM00360">
    <property type="entry name" value="RRM"/>
    <property type="match status" value="1"/>
</dbReference>
<evidence type="ECO:0000313" key="9">
    <source>
        <dbReference type="WBParaSite" id="ECPE_0000612501-mRNA-1"/>
    </source>
</evidence>
<feature type="domain" description="RRM" evidence="4">
    <location>
        <begin position="79"/>
        <end position="149"/>
    </location>
</feature>
<feature type="region of interest" description="Disordered" evidence="3">
    <location>
        <begin position="653"/>
        <end position="759"/>
    </location>
</feature>
<dbReference type="Pfam" id="PF04818">
    <property type="entry name" value="CID"/>
    <property type="match status" value="1"/>
</dbReference>
<dbReference type="CDD" id="cd21370">
    <property type="entry name" value="cwf21_SR140"/>
    <property type="match status" value="1"/>
</dbReference>
<dbReference type="Gene3D" id="6.10.140.420">
    <property type="match status" value="1"/>
</dbReference>
<feature type="compositionally biased region" description="Basic and acidic residues" evidence="3">
    <location>
        <begin position="933"/>
        <end position="944"/>
    </location>
</feature>
<feature type="region of interest" description="Disordered" evidence="3">
    <location>
        <begin position="448"/>
        <end position="472"/>
    </location>
</feature>
<dbReference type="InterPro" id="IPR012677">
    <property type="entry name" value="Nucleotide-bd_a/b_plait_sf"/>
</dbReference>
<keyword evidence="8" id="KW-1185">Reference proteome</keyword>
<dbReference type="SUPFAM" id="SSF54928">
    <property type="entry name" value="RNA-binding domain, RBD"/>
    <property type="match status" value="1"/>
</dbReference>
<name>A0A183AGM7_9TREM</name>
<proteinExistence type="predicted"/>
<dbReference type="SMART" id="SM00582">
    <property type="entry name" value="RPR"/>
    <property type="match status" value="1"/>
</dbReference>
<dbReference type="OrthoDB" id="377209at2759"/>
<dbReference type="SUPFAM" id="SSF109905">
    <property type="entry name" value="Surp module (SWAP domain)"/>
    <property type="match status" value="1"/>
</dbReference>
<evidence type="ECO:0000256" key="3">
    <source>
        <dbReference type="SAM" id="MobiDB-lite"/>
    </source>
</evidence>
<dbReference type="InterPro" id="IPR035009">
    <property type="entry name" value="SR140_RRM"/>
</dbReference>
<feature type="compositionally biased region" description="Polar residues" evidence="3">
    <location>
        <begin position="743"/>
        <end position="754"/>
    </location>
</feature>
<dbReference type="EMBL" id="UZAN01043043">
    <property type="protein sequence ID" value="VDP77432.1"/>
    <property type="molecule type" value="Genomic_DNA"/>
</dbReference>
<dbReference type="GO" id="GO:0006396">
    <property type="term" value="P:RNA processing"/>
    <property type="evidence" value="ECO:0007669"/>
    <property type="project" value="InterPro"/>
</dbReference>
<feature type="compositionally biased region" description="Acidic residues" evidence="3">
    <location>
        <begin position="945"/>
        <end position="957"/>
    </location>
</feature>
<dbReference type="Gene3D" id="1.10.10.790">
    <property type="entry name" value="Surp module"/>
    <property type="match status" value="1"/>
</dbReference>
<dbReference type="Pfam" id="PF00076">
    <property type="entry name" value="RRM_1"/>
    <property type="match status" value="1"/>
</dbReference>
<dbReference type="GO" id="GO:0005634">
    <property type="term" value="C:nucleus"/>
    <property type="evidence" value="ECO:0007669"/>
    <property type="project" value="TreeGrafter"/>
</dbReference>
<evidence type="ECO:0000313" key="7">
    <source>
        <dbReference type="EMBL" id="VDP77432.1"/>
    </source>
</evidence>
<dbReference type="Gene3D" id="1.25.40.90">
    <property type="match status" value="1"/>
</dbReference>
<feature type="domain" description="SURP motif" evidence="5">
    <location>
        <begin position="250"/>
        <end position="292"/>
    </location>
</feature>
<feature type="compositionally biased region" description="Basic and acidic residues" evidence="3">
    <location>
        <begin position="903"/>
        <end position="919"/>
    </location>
</feature>
<dbReference type="PROSITE" id="PS51391">
    <property type="entry name" value="CID"/>
    <property type="match status" value="1"/>
</dbReference>